<feature type="transmembrane region" description="Helical" evidence="1">
    <location>
        <begin position="68"/>
        <end position="92"/>
    </location>
</feature>
<keyword evidence="1" id="KW-0812">Transmembrane</keyword>
<dbReference type="AlphaFoldDB" id="A0A1A9ZR93"/>
<protein>
    <submittedName>
        <fullName evidence="2">Uncharacterized protein</fullName>
    </submittedName>
</protein>
<evidence type="ECO:0000256" key="1">
    <source>
        <dbReference type="SAM" id="Phobius"/>
    </source>
</evidence>
<dbReference type="EnsemblMetazoa" id="GPAI022530-RA">
    <property type="protein sequence ID" value="GPAI022530-PA"/>
    <property type="gene ID" value="GPAI022530"/>
</dbReference>
<accession>A0A1A9ZR93</accession>
<keyword evidence="3" id="KW-1185">Reference proteome</keyword>
<keyword evidence="1" id="KW-1133">Transmembrane helix</keyword>
<evidence type="ECO:0000313" key="3">
    <source>
        <dbReference type="Proteomes" id="UP000092445"/>
    </source>
</evidence>
<organism evidence="2 3">
    <name type="scientific">Glossina pallidipes</name>
    <name type="common">Tsetse fly</name>
    <dbReference type="NCBI Taxonomy" id="7398"/>
    <lineage>
        <taxon>Eukaryota</taxon>
        <taxon>Metazoa</taxon>
        <taxon>Ecdysozoa</taxon>
        <taxon>Arthropoda</taxon>
        <taxon>Hexapoda</taxon>
        <taxon>Insecta</taxon>
        <taxon>Pterygota</taxon>
        <taxon>Neoptera</taxon>
        <taxon>Endopterygota</taxon>
        <taxon>Diptera</taxon>
        <taxon>Brachycera</taxon>
        <taxon>Muscomorpha</taxon>
        <taxon>Hippoboscoidea</taxon>
        <taxon>Glossinidae</taxon>
        <taxon>Glossina</taxon>
    </lineage>
</organism>
<sequence>MNLYYDKWIKSAVTSEDLLRPKLNASRVKFNDVSLVVCHGINPEKETVVASNPLTNVTLLYIETFKGYNILCMYRCVCVCVCVYVFVCVCVYNEQLRVSNPTITLRLRRILNTCRPVTRLLLCVSAFATASSVPSATRTIA</sequence>
<evidence type="ECO:0000313" key="2">
    <source>
        <dbReference type="EnsemblMetazoa" id="GPAI022530-PA"/>
    </source>
</evidence>
<dbReference type="VEuPathDB" id="VectorBase:GPAI022530"/>
<keyword evidence="1" id="KW-0472">Membrane</keyword>
<name>A0A1A9ZR93_GLOPL</name>
<reference evidence="2" key="2">
    <citation type="submission" date="2020-05" db="UniProtKB">
        <authorList>
            <consortium name="EnsemblMetazoa"/>
        </authorList>
    </citation>
    <scope>IDENTIFICATION</scope>
    <source>
        <strain evidence="2">IAEA</strain>
    </source>
</reference>
<dbReference type="Proteomes" id="UP000092445">
    <property type="component" value="Unassembled WGS sequence"/>
</dbReference>
<proteinExistence type="predicted"/>
<reference evidence="3" key="1">
    <citation type="submission" date="2014-03" db="EMBL/GenBank/DDBJ databases">
        <authorList>
            <person name="Aksoy S."/>
            <person name="Warren W."/>
            <person name="Wilson R.K."/>
        </authorList>
    </citation>
    <scope>NUCLEOTIDE SEQUENCE [LARGE SCALE GENOMIC DNA]</scope>
    <source>
        <strain evidence="3">IAEA</strain>
    </source>
</reference>